<sequence length="78" mass="9375">MEAWFHLSGYVNSHNMRLWNADKLHFYIETPLRPQKNRVWADVSRRRIVGPIFFNGTLNAKRYRLEILTTYINVHGDE</sequence>
<dbReference type="InterPro" id="IPR036397">
    <property type="entry name" value="RNaseH_sf"/>
</dbReference>
<organism evidence="1 2">
    <name type="scientific">Aromia moschata</name>
    <dbReference type="NCBI Taxonomy" id="1265417"/>
    <lineage>
        <taxon>Eukaryota</taxon>
        <taxon>Metazoa</taxon>
        <taxon>Ecdysozoa</taxon>
        <taxon>Arthropoda</taxon>
        <taxon>Hexapoda</taxon>
        <taxon>Insecta</taxon>
        <taxon>Pterygota</taxon>
        <taxon>Neoptera</taxon>
        <taxon>Endopterygota</taxon>
        <taxon>Coleoptera</taxon>
        <taxon>Polyphaga</taxon>
        <taxon>Cucujiformia</taxon>
        <taxon>Chrysomeloidea</taxon>
        <taxon>Cerambycidae</taxon>
        <taxon>Cerambycinae</taxon>
        <taxon>Callichromatini</taxon>
        <taxon>Aromia</taxon>
    </lineage>
</organism>
<protein>
    <submittedName>
        <fullName evidence="1">Uncharacterized protein</fullName>
    </submittedName>
</protein>
<dbReference type="EMBL" id="JAPWTK010000165">
    <property type="protein sequence ID" value="KAJ8947277.1"/>
    <property type="molecule type" value="Genomic_DNA"/>
</dbReference>
<dbReference type="GO" id="GO:0003676">
    <property type="term" value="F:nucleic acid binding"/>
    <property type="evidence" value="ECO:0007669"/>
    <property type="project" value="InterPro"/>
</dbReference>
<name>A0AAV8Y7Y6_9CUCU</name>
<accession>A0AAV8Y7Y6</accession>
<keyword evidence="2" id="KW-1185">Reference proteome</keyword>
<evidence type="ECO:0000313" key="2">
    <source>
        <dbReference type="Proteomes" id="UP001162162"/>
    </source>
</evidence>
<reference evidence="1" key="1">
    <citation type="journal article" date="2023" name="Insect Mol. Biol.">
        <title>Genome sequencing provides insights into the evolution of gene families encoding plant cell wall-degrading enzymes in longhorned beetles.</title>
        <authorList>
            <person name="Shin N.R."/>
            <person name="Okamura Y."/>
            <person name="Kirsch R."/>
            <person name="Pauchet Y."/>
        </authorList>
    </citation>
    <scope>NUCLEOTIDE SEQUENCE</scope>
    <source>
        <strain evidence="1">AMC_N1</strain>
    </source>
</reference>
<proteinExistence type="predicted"/>
<gene>
    <name evidence="1" type="ORF">NQ318_014174</name>
</gene>
<dbReference type="PANTHER" id="PTHR47326:SF1">
    <property type="entry name" value="HTH PSQ-TYPE DOMAIN-CONTAINING PROTEIN"/>
    <property type="match status" value="1"/>
</dbReference>
<comment type="caution">
    <text evidence="1">The sequence shown here is derived from an EMBL/GenBank/DDBJ whole genome shotgun (WGS) entry which is preliminary data.</text>
</comment>
<dbReference type="AlphaFoldDB" id="A0AAV8Y7Y6"/>
<dbReference type="Proteomes" id="UP001162162">
    <property type="component" value="Unassembled WGS sequence"/>
</dbReference>
<evidence type="ECO:0000313" key="1">
    <source>
        <dbReference type="EMBL" id="KAJ8947277.1"/>
    </source>
</evidence>
<dbReference type="PANTHER" id="PTHR47326">
    <property type="entry name" value="TRANSPOSABLE ELEMENT TC3 TRANSPOSASE-LIKE PROTEIN"/>
    <property type="match status" value="1"/>
</dbReference>
<dbReference type="Gene3D" id="3.30.420.10">
    <property type="entry name" value="Ribonuclease H-like superfamily/Ribonuclease H"/>
    <property type="match status" value="1"/>
</dbReference>